<feature type="compositionally biased region" description="Basic residues" evidence="1">
    <location>
        <begin position="128"/>
        <end position="146"/>
    </location>
</feature>
<evidence type="ECO:0000256" key="1">
    <source>
        <dbReference type="SAM" id="MobiDB-lite"/>
    </source>
</evidence>
<gene>
    <name evidence="2" type="ORF">CBR_g51914</name>
</gene>
<feature type="compositionally biased region" description="Basic and acidic residues" evidence="1">
    <location>
        <begin position="427"/>
        <end position="468"/>
    </location>
</feature>
<dbReference type="AlphaFoldDB" id="A0A388M982"/>
<comment type="caution">
    <text evidence="2">The sequence shown here is derived from an EMBL/GenBank/DDBJ whole genome shotgun (WGS) entry which is preliminary data.</text>
</comment>
<evidence type="ECO:0000313" key="3">
    <source>
        <dbReference type="Proteomes" id="UP000265515"/>
    </source>
</evidence>
<name>A0A388M982_CHABU</name>
<feature type="region of interest" description="Disordered" evidence="1">
    <location>
        <begin position="495"/>
        <end position="519"/>
    </location>
</feature>
<proteinExistence type="predicted"/>
<feature type="region of interest" description="Disordered" evidence="1">
    <location>
        <begin position="393"/>
        <end position="468"/>
    </location>
</feature>
<protein>
    <submittedName>
        <fullName evidence="2">Uncharacterized protein</fullName>
    </submittedName>
</protein>
<organism evidence="2 3">
    <name type="scientific">Chara braunii</name>
    <name type="common">Braun's stonewort</name>
    <dbReference type="NCBI Taxonomy" id="69332"/>
    <lineage>
        <taxon>Eukaryota</taxon>
        <taxon>Viridiplantae</taxon>
        <taxon>Streptophyta</taxon>
        <taxon>Charophyceae</taxon>
        <taxon>Charales</taxon>
        <taxon>Characeae</taxon>
        <taxon>Chara</taxon>
    </lineage>
</organism>
<feature type="region of interest" description="Disordered" evidence="1">
    <location>
        <begin position="533"/>
        <end position="637"/>
    </location>
</feature>
<feature type="compositionally biased region" description="Basic and acidic residues" evidence="1">
    <location>
        <begin position="628"/>
        <end position="637"/>
    </location>
</feature>
<reference evidence="2 3" key="1">
    <citation type="journal article" date="2018" name="Cell">
        <title>The Chara Genome: Secondary Complexity and Implications for Plant Terrestrialization.</title>
        <authorList>
            <person name="Nishiyama T."/>
            <person name="Sakayama H."/>
            <person name="Vries J.D."/>
            <person name="Buschmann H."/>
            <person name="Saint-Marcoux D."/>
            <person name="Ullrich K.K."/>
            <person name="Haas F.B."/>
            <person name="Vanderstraeten L."/>
            <person name="Becker D."/>
            <person name="Lang D."/>
            <person name="Vosolsobe S."/>
            <person name="Rombauts S."/>
            <person name="Wilhelmsson P.K.I."/>
            <person name="Janitza P."/>
            <person name="Kern R."/>
            <person name="Heyl A."/>
            <person name="Rumpler F."/>
            <person name="Villalobos L.I.A.C."/>
            <person name="Clay J.M."/>
            <person name="Skokan R."/>
            <person name="Toyoda A."/>
            <person name="Suzuki Y."/>
            <person name="Kagoshima H."/>
            <person name="Schijlen E."/>
            <person name="Tajeshwar N."/>
            <person name="Catarino B."/>
            <person name="Hetherington A.J."/>
            <person name="Saltykova A."/>
            <person name="Bonnot C."/>
            <person name="Breuninger H."/>
            <person name="Symeonidi A."/>
            <person name="Radhakrishnan G.V."/>
            <person name="Van Nieuwerburgh F."/>
            <person name="Deforce D."/>
            <person name="Chang C."/>
            <person name="Karol K.G."/>
            <person name="Hedrich R."/>
            <person name="Ulvskov P."/>
            <person name="Glockner G."/>
            <person name="Delwiche C.F."/>
            <person name="Petrasek J."/>
            <person name="Van de Peer Y."/>
            <person name="Friml J."/>
            <person name="Beilby M."/>
            <person name="Dolan L."/>
            <person name="Kohara Y."/>
            <person name="Sugano S."/>
            <person name="Fujiyama A."/>
            <person name="Delaux P.-M."/>
            <person name="Quint M."/>
            <person name="TheiBen G."/>
            <person name="Hagemann M."/>
            <person name="Harholt J."/>
            <person name="Dunand C."/>
            <person name="Zachgo S."/>
            <person name="Langdale J."/>
            <person name="Maumus F."/>
            <person name="Straeten D.V.D."/>
            <person name="Gould S.B."/>
            <person name="Rensing S.A."/>
        </authorList>
    </citation>
    <scope>NUCLEOTIDE SEQUENCE [LARGE SCALE GENOMIC DNA]</scope>
    <source>
        <strain evidence="2 3">S276</strain>
    </source>
</reference>
<sequence length="637" mass="70756">MAWSGGTGPPDHTVARSGVVESLKHTRAWSGVVESPDHTMASSSVPEPPNHATVWSDVPEPSDHTMAWSGVPEPPDHAMAWPSVPEPPDDTTAWSSVPEPPDHTTARSGVPKPPDHTVTWPGVPGPSGRHRGMPVRRMRRRRHGAVHRPETPCRSYGSCWLLRDAGPENQNVAHAGKESVHDPDGMGIEDDPLFQIPDDAPKQLAPCDNISYDMKEIKGGTHFLETKYTKSYEYEWGHHIVWHPGLFEPCVINRRWHMAIRMGGRWVFRERVLRSRFYEIAKDNLYTRVRQANKDALDDKISEKVNSLFEFLCENHLLEYCAAFYDKKSSPSYGAVIWSLDYRATDCMYDSDILVGCSQSLEGHKGARKTNESAAAGGGGKSVADKEGQFRMQNTRGDEVVDRPSSTPQPTFRPSEGISAVGARSETTPREGGEDVAHVHGDHAKDEKIEEDQQQKASHEEGQKIEAHQRVKGVAGYVDWHSKQSHGIHHTTVITTQTQGTDEATREQSANEKEGGEGQVFMECTGLGTQIVTESTMGERGGDVEGVSAAEHEKLPRTTNREGGEEKENEEEADKSQSVINLVDHSGENEETADKEEAKESREESQERERDLSEASEGICGRKRKAGMKKEECTMRR</sequence>
<feature type="region of interest" description="Disordered" evidence="1">
    <location>
        <begin position="30"/>
        <end position="149"/>
    </location>
</feature>
<dbReference type="EMBL" id="BFEA01000872">
    <property type="protein sequence ID" value="GBG91110.1"/>
    <property type="molecule type" value="Genomic_DNA"/>
</dbReference>
<accession>A0A388M982</accession>
<dbReference type="Proteomes" id="UP000265515">
    <property type="component" value="Unassembled WGS sequence"/>
</dbReference>
<evidence type="ECO:0000313" key="2">
    <source>
        <dbReference type="EMBL" id="GBG91110.1"/>
    </source>
</evidence>
<feature type="compositionally biased region" description="Basic and acidic residues" evidence="1">
    <location>
        <begin position="503"/>
        <end position="516"/>
    </location>
</feature>
<dbReference type="Gramene" id="GBG91110">
    <property type="protein sequence ID" value="GBG91110"/>
    <property type="gene ID" value="CBR_g51914"/>
</dbReference>
<feature type="compositionally biased region" description="Basic and acidic residues" evidence="1">
    <location>
        <begin position="550"/>
        <end position="566"/>
    </location>
</feature>
<keyword evidence="3" id="KW-1185">Reference proteome</keyword>
<feature type="compositionally biased region" description="Basic and acidic residues" evidence="1">
    <location>
        <begin position="595"/>
        <end position="613"/>
    </location>
</feature>